<dbReference type="SMART" id="SM00355">
    <property type="entry name" value="ZnF_C2H2"/>
    <property type="match status" value="3"/>
</dbReference>
<evidence type="ECO:0000256" key="4">
    <source>
        <dbReference type="ARBA" id="ARBA00022833"/>
    </source>
</evidence>
<evidence type="ECO:0000313" key="8">
    <source>
        <dbReference type="Proteomes" id="UP001153269"/>
    </source>
</evidence>
<dbReference type="GO" id="GO:0005634">
    <property type="term" value="C:nucleus"/>
    <property type="evidence" value="ECO:0007669"/>
    <property type="project" value="TreeGrafter"/>
</dbReference>
<keyword evidence="8" id="KW-1185">Reference proteome</keyword>
<dbReference type="PANTHER" id="PTHR16515">
    <property type="entry name" value="PR DOMAIN ZINC FINGER PROTEIN"/>
    <property type="match status" value="1"/>
</dbReference>
<accession>A0A9N7UAR7</accession>
<dbReference type="PANTHER" id="PTHR16515:SF55">
    <property type="entry name" value="C2H2-TYPE DOMAIN-CONTAINING PROTEIN"/>
    <property type="match status" value="1"/>
</dbReference>
<reference evidence="7" key="1">
    <citation type="submission" date="2020-03" db="EMBL/GenBank/DDBJ databases">
        <authorList>
            <person name="Weist P."/>
        </authorList>
    </citation>
    <scope>NUCLEOTIDE SEQUENCE</scope>
</reference>
<evidence type="ECO:0000313" key="7">
    <source>
        <dbReference type="EMBL" id="CAB1426598.1"/>
    </source>
</evidence>
<dbReference type="SUPFAM" id="SSF57667">
    <property type="entry name" value="beta-beta-alpha zinc fingers"/>
    <property type="match status" value="2"/>
</dbReference>
<dbReference type="GO" id="GO:0008270">
    <property type="term" value="F:zinc ion binding"/>
    <property type="evidence" value="ECO:0007669"/>
    <property type="project" value="UniProtKB-KW"/>
</dbReference>
<sequence length="127" mass="14710">MRTHTEEKRFSCNVCDKRFTCYTQLKTHKCVGASSLRHNKLRTKLKESFSCSRCGTPQPEGNLKTHERIHGEKPISCSLCGSSFTHIVHLSEHVTEHTVPRLWKRIQQEEAAENTHVCLNTWRRPPV</sequence>
<dbReference type="Gene3D" id="3.30.160.60">
    <property type="entry name" value="Classic Zinc Finger"/>
    <property type="match status" value="2"/>
</dbReference>
<dbReference type="GO" id="GO:0010468">
    <property type="term" value="P:regulation of gene expression"/>
    <property type="evidence" value="ECO:0007669"/>
    <property type="project" value="TreeGrafter"/>
</dbReference>
<proteinExistence type="predicted"/>
<organism evidence="7 8">
    <name type="scientific">Pleuronectes platessa</name>
    <name type="common">European plaice</name>
    <dbReference type="NCBI Taxonomy" id="8262"/>
    <lineage>
        <taxon>Eukaryota</taxon>
        <taxon>Metazoa</taxon>
        <taxon>Chordata</taxon>
        <taxon>Craniata</taxon>
        <taxon>Vertebrata</taxon>
        <taxon>Euteleostomi</taxon>
        <taxon>Actinopterygii</taxon>
        <taxon>Neopterygii</taxon>
        <taxon>Teleostei</taxon>
        <taxon>Neoteleostei</taxon>
        <taxon>Acanthomorphata</taxon>
        <taxon>Carangaria</taxon>
        <taxon>Pleuronectiformes</taxon>
        <taxon>Pleuronectoidei</taxon>
        <taxon>Pleuronectidae</taxon>
        <taxon>Pleuronectes</taxon>
    </lineage>
</organism>
<dbReference type="PROSITE" id="PS50157">
    <property type="entry name" value="ZINC_FINGER_C2H2_2"/>
    <property type="match status" value="2"/>
</dbReference>
<dbReference type="InterPro" id="IPR036236">
    <property type="entry name" value="Znf_C2H2_sf"/>
</dbReference>
<feature type="domain" description="C2H2-type" evidence="6">
    <location>
        <begin position="75"/>
        <end position="102"/>
    </location>
</feature>
<evidence type="ECO:0000256" key="5">
    <source>
        <dbReference type="PROSITE-ProRule" id="PRU00042"/>
    </source>
</evidence>
<evidence type="ECO:0000256" key="1">
    <source>
        <dbReference type="ARBA" id="ARBA00022723"/>
    </source>
</evidence>
<dbReference type="Proteomes" id="UP001153269">
    <property type="component" value="Unassembled WGS sequence"/>
</dbReference>
<protein>
    <recommendedName>
        <fullName evidence="6">C2H2-type domain-containing protein</fullName>
    </recommendedName>
</protein>
<comment type="caution">
    <text evidence="7">The sequence shown here is derived from an EMBL/GenBank/DDBJ whole genome shotgun (WGS) entry which is preliminary data.</text>
</comment>
<dbReference type="AlphaFoldDB" id="A0A9N7UAR7"/>
<keyword evidence="2" id="KW-0677">Repeat</keyword>
<keyword evidence="1" id="KW-0479">Metal-binding</keyword>
<evidence type="ECO:0000256" key="3">
    <source>
        <dbReference type="ARBA" id="ARBA00022771"/>
    </source>
</evidence>
<dbReference type="FunFam" id="3.30.160.60:FF:000100">
    <property type="entry name" value="Zinc finger 45-like"/>
    <property type="match status" value="1"/>
</dbReference>
<evidence type="ECO:0000256" key="2">
    <source>
        <dbReference type="ARBA" id="ARBA00022737"/>
    </source>
</evidence>
<dbReference type="EMBL" id="CADEAL010000896">
    <property type="protein sequence ID" value="CAB1426598.1"/>
    <property type="molecule type" value="Genomic_DNA"/>
</dbReference>
<dbReference type="InterPro" id="IPR050331">
    <property type="entry name" value="Zinc_finger"/>
</dbReference>
<gene>
    <name evidence="7" type="ORF">PLEPLA_LOCUS14534</name>
</gene>
<evidence type="ECO:0000259" key="6">
    <source>
        <dbReference type="PROSITE" id="PS50157"/>
    </source>
</evidence>
<dbReference type="PROSITE" id="PS00028">
    <property type="entry name" value="ZINC_FINGER_C2H2_1"/>
    <property type="match status" value="1"/>
</dbReference>
<dbReference type="InterPro" id="IPR013087">
    <property type="entry name" value="Znf_C2H2_type"/>
</dbReference>
<feature type="domain" description="C2H2-type" evidence="6">
    <location>
        <begin position="10"/>
        <end position="43"/>
    </location>
</feature>
<keyword evidence="3 5" id="KW-0863">Zinc-finger</keyword>
<keyword evidence="4" id="KW-0862">Zinc</keyword>
<name>A0A9N7UAR7_PLEPL</name>